<gene>
    <name evidence="3" type="ORF">AVEN_208527_1</name>
</gene>
<reference evidence="3 4" key="1">
    <citation type="journal article" date="2019" name="Sci. Rep.">
        <title>Orb-weaving spider Araneus ventricosus genome elucidates the spidroin gene catalogue.</title>
        <authorList>
            <person name="Kono N."/>
            <person name="Nakamura H."/>
            <person name="Ohtoshi R."/>
            <person name="Moran D.A.P."/>
            <person name="Shinohara A."/>
            <person name="Yoshida Y."/>
            <person name="Fujiwara M."/>
            <person name="Mori M."/>
            <person name="Tomita M."/>
            <person name="Arakawa K."/>
        </authorList>
    </citation>
    <scope>NUCLEOTIDE SEQUENCE [LARGE SCALE GENOMIC DNA]</scope>
</reference>
<comment type="caution">
    <text evidence="3">The sequence shown here is derived from an EMBL/GenBank/DDBJ whole genome shotgun (WGS) entry which is preliminary data.</text>
</comment>
<dbReference type="AlphaFoldDB" id="A0A4Y2E445"/>
<evidence type="ECO:0000313" key="4">
    <source>
        <dbReference type="Proteomes" id="UP000499080"/>
    </source>
</evidence>
<dbReference type="EMBL" id="BGPR01000505">
    <property type="protein sequence ID" value="GBM23902.1"/>
    <property type="molecule type" value="Genomic_DNA"/>
</dbReference>
<keyword evidence="2" id="KW-0732">Signal</keyword>
<accession>A0A4Y2E445</accession>
<keyword evidence="4" id="KW-1185">Reference proteome</keyword>
<feature type="region of interest" description="Disordered" evidence="1">
    <location>
        <begin position="21"/>
        <end position="41"/>
    </location>
</feature>
<dbReference type="Proteomes" id="UP000499080">
    <property type="component" value="Unassembled WGS sequence"/>
</dbReference>
<feature type="chain" id="PRO_5021404527" evidence="2">
    <location>
        <begin position="18"/>
        <end position="95"/>
    </location>
</feature>
<sequence>MLTICFLTLVLTGTALSQDTYNRRNDRRKIERDPSGLPKEGAGGTLRVVIRAGRGFIEEVLGVCVVLMPVLCPGARPGSQHPCIHHCGQKIVHGR</sequence>
<protein>
    <submittedName>
        <fullName evidence="3">Uncharacterized protein</fullName>
    </submittedName>
</protein>
<organism evidence="3 4">
    <name type="scientific">Araneus ventricosus</name>
    <name type="common">Orbweaver spider</name>
    <name type="synonym">Epeira ventricosa</name>
    <dbReference type="NCBI Taxonomy" id="182803"/>
    <lineage>
        <taxon>Eukaryota</taxon>
        <taxon>Metazoa</taxon>
        <taxon>Ecdysozoa</taxon>
        <taxon>Arthropoda</taxon>
        <taxon>Chelicerata</taxon>
        <taxon>Arachnida</taxon>
        <taxon>Araneae</taxon>
        <taxon>Araneomorphae</taxon>
        <taxon>Entelegynae</taxon>
        <taxon>Araneoidea</taxon>
        <taxon>Araneidae</taxon>
        <taxon>Araneus</taxon>
    </lineage>
</organism>
<evidence type="ECO:0000256" key="2">
    <source>
        <dbReference type="SAM" id="SignalP"/>
    </source>
</evidence>
<name>A0A4Y2E445_ARAVE</name>
<proteinExistence type="predicted"/>
<feature type="compositionally biased region" description="Basic and acidic residues" evidence="1">
    <location>
        <begin position="21"/>
        <end position="34"/>
    </location>
</feature>
<evidence type="ECO:0000256" key="1">
    <source>
        <dbReference type="SAM" id="MobiDB-lite"/>
    </source>
</evidence>
<feature type="signal peptide" evidence="2">
    <location>
        <begin position="1"/>
        <end position="17"/>
    </location>
</feature>
<evidence type="ECO:0000313" key="3">
    <source>
        <dbReference type="EMBL" id="GBM23902.1"/>
    </source>
</evidence>